<name>A0A7I8DME0_9FIRM</name>
<dbReference type="KEGG" id="acht:bsdcttw_19280"/>
<reference evidence="2 3" key="2">
    <citation type="submission" date="2020-08" db="EMBL/GenBank/DDBJ databases">
        <authorList>
            <person name="Ueki A."/>
            <person name="Tonouchi A."/>
        </authorList>
    </citation>
    <scope>NUCLEOTIDE SEQUENCE [LARGE SCALE GENOMIC DNA]</scope>
    <source>
        <strain evidence="2 3">CTTW</strain>
    </source>
</reference>
<gene>
    <name evidence="2" type="ORF">bsdcttw_19280</name>
</gene>
<evidence type="ECO:0000313" key="2">
    <source>
        <dbReference type="EMBL" id="BCJ98887.1"/>
    </source>
</evidence>
<protein>
    <submittedName>
        <fullName evidence="2">Uncharacterized protein</fullName>
    </submittedName>
</protein>
<keyword evidence="1" id="KW-0812">Transmembrane</keyword>
<keyword evidence="1" id="KW-1133">Transmembrane helix</keyword>
<organism evidence="2 3">
    <name type="scientific">Anaerocolumna chitinilytica</name>
    <dbReference type="NCBI Taxonomy" id="1727145"/>
    <lineage>
        <taxon>Bacteria</taxon>
        <taxon>Bacillati</taxon>
        <taxon>Bacillota</taxon>
        <taxon>Clostridia</taxon>
        <taxon>Lachnospirales</taxon>
        <taxon>Lachnospiraceae</taxon>
        <taxon>Anaerocolumna</taxon>
    </lineage>
</organism>
<keyword evidence="3" id="KW-1185">Reference proteome</keyword>
<reference evidence="2 3" key="1">
    <citation type="submission" date="2020-08" db="EMBL/GenBank/DDBJ databases">
        <title>Draft genome sequencing of an Anaerocolumna strain isolated from anoxic soil subjected to BSD treatment.</title>
        <authorList>
            <person name="Uek A."/>
            <person name="Tonouchi A."/>
        </authorList>
    </citation>
    <scope>NUCLEOTIDE SEQUENCE [LARGE SCALE GENOMIC DNA]</scope>
    <source>
        <strain evidence="2 3">CTTW</strain>
    </source>
</reference>
<evidence type="ECO:0000256" key="1">
    <source>
        <dbReference type="SAM" id="Phobius"/>
    </source>
</evidence>
<feature type="transmembrane region" description="Helical" evidence="1">
    <location>
        <begin position="12"/>
        <end position="31"/>
    </location>
</feature>
<accession>A0A7I8DME0</accession>
<dbReference type="AlphaFoldDB" id="A0A7I8DME0"/>
<dbReference type="EMBL" id="AP023368">
    <property type="protein sequence ID" value="BCJ98887.1"/>
    <property type="molecule type" value="Genomic_DNA"/>
</dbReference>
<proteinExistence type="predicted"/>
<keyword evidence="1" id="KW-0472">Membrane</keyword>
<dbReference type="Proteomes" id="UP000515703">
    <property type="component" value="Chromosome"/>
</dbReference>
<sequence>MHINVQQNLIYVNMYCYLFNFYVFCCTIQALRSGKSAKNNLSLFGRLILLRKTKQIYFKGDVSEGPANSIGYSNDANDNLTTIIATAGTASVHYS</sequence>
<evidence type="ECO:0000313" key="3">
    <source>
        <dbReference type="Proteomes" id="UP000515703"/>
    </source>
</evidence>